<evidence type="ECO:0000313" key="1">
    <source>
        <dbReference type="EMBL" id="KAG8045736.1"/>
    </source>
</evidence>
<protein>
    <submittedName>
        <fullName evidence="1">Uncharacterized protein</fullName>
    </submittedName>
</protein>
<keyword evidence="2" id="KW-1185">Reference proteome</keyword>
<comment type="caution">
    <text evidence="1">The sequence shown here is derived from an EMBL/GenBank/DDBJ whole genome shotgun (WGS) entry which is preliminary data.</text>
</comment>
<gene>
    <name evidence="1" type="ORF">GUJ93_ZPchr0008g14002</name>
</gene>
<dbReference type="EMBL" id="JAAALK010000290">
    <property type="protein sequence ID" value="KAG8045736.1"/>
    <property type="molecule type" value="Genomic_DNA"/>
</dbReference>
<accession>A0A8J5V3S1</accession>
<proteinExistence type="predicted"/>
<name>A0A8J5V3S1_ZIZPA</name>
<organism evidence="1 2">
    <name type="scientific">Zizania palustris</name>
    <name type="common">Northern wild rice</name>
    <dbReference type="NCBI Taxonomy" id="103762"/>
    <lineage>
        <taxon>Eukaryota</taxon>
        <taxon>Viridiplantae</taxon>
        <taxon>Streptophyta</taxon>
        <taxon>Embryophyta</taxon>
        <taxon>Tracheophyta</taxon>
        <taxon>Spermatophyta</taxon>
        <taxon>Magnoliopsida</taxon>
        <taxon>Liliopsida</taxon>
        <taxon>Poales</taxon>
        <taxon>Poaceae</taxon>
        <taxon>BOP clade</taxon>
        <taxon>Oryzoideae</taxon>
        <taxon>Oryzeae</taxon>
        <taxon>Zizaniinae</taxon>
        <taxon>Zizania</taxon>
    </lineage>
</organism>
<sequence length="93" mass="9955">MRDEVARPRCRFAAAAAGASCTACGSRTGASGWCRAGRGAGPATPIISAVHPAPPRDTTNRGRWAEDDRDLRRIFVSGRLAYDWPRVRGTQGT</sequence>
<evidence type="ECO:0000313" key="2">
    <source>
        <dbReference type="Proteomes" id="UP000729402"/>
    </source>
</evidence>
<reference evidence="1" key="2">
    <citation type="submission" date="2021-02" db="EMBL/GenBank/DDBJ databases">
        <authorList>
            <person name="Kimball J.A."/>
            <person name="Haas M.W."/>
            <person name="Macchietto M."/>
            <person name="Kono T."/>
            <person name="Duquette J."/>
            <person name="Shao M."/>
        </authorList>
    </citation>
    <scope>NUCLEOTIDE SEQUENCE</scope>
    <source>
        <tissue evidence="1">Fresh leaf tissue</tissue>
    </source>
</reference>
<dbReference type="AlphaFoldDB" id="A0A8J5V3S1"/>
<dbReference type="Proteomes" id="UP000729402">
    <property type="component" value="Unassembled WGS sequence"/>
</dbReference>
<reference evidence="1" key="1">
    <citation type="journal article" date="2021" name="bioRxiv">
        <title>Whole Genome Assembly and Annotation of Northern Wild Rice, Zizania palustris L., Supports a Whole Genome Duplication in the Zizania Genus.</title>
        <authorList>
            <person name="Haas M."/>
            <person name="Kono T."/>
            <person name="Macchietto M."/>
            <person name="Millas R."/>
            <person name="McGilp L."/>
            <person name="Shao M."/>
            <person name="Duquette J."/>
            <person name="Hirsch C.N."/>
            <person name="Kimball J."/>
        </authorList>
    </citation>
    <scope>NUCLEOTIDE SEQUENCE</scope>
    <source>
        <tissue evidence="1">Fresh leaf tissue</tissue>
    </source>
</reference>